<dbReference type="CDD" id="cd06558">
    <property type="entry name" value="crotonase-like"/>
    <property type="match status" value="1"/>
</dbReference>
<dbReference type="InterPro" id="IPR001753">
    <property type="entry name" value="Enoyl-CoA_hydra/iso"/>
</dbReference>
<dbReference type="Gene3D" id="3.90.226.10">
    <property type="entry name" value="2-enoyl-CoA Hydratase, Chain A, domain 1"/>
    <property type="match status" value="1"/>
</dbReference>
<dbReference type="EMBL" id="JAVDYG010000001">
    <property type="protein sequence ID" value="MDR7363626.1"/>
    <property type="molecule type" value="Genomic_DNA"/>
</dbReference>
<dbReference type="SUPFAM" id="SSF52096">
    <property type="entry name" value="ClpP/crotonase"/>
    <property type="match status" value="1"/>
</dbReference>
<dbReference type="PANTHER" id="PTHR43802">
    <property type="entry name" value="ENOYL-COA HYDRATASE"/>
    <property type="match status" value="1"/>
</dbReference>
<dbReference type="Pfam" id="PF10604">
    <property type="entry name" value="Polyketide_cyc2"/>
    <property type="match status" value="1"/>
</dbReference>
<organism evidence="4 5">
    <name type="scientific">Nocardioides marmoribigeumensis</name>
    <dbReference type="NCBI Taxonomy" id="433649"/>
    <lineage>
        <taxon>Bacteria</taxon>
        <taxon>Bacillati</taxon>
        <taxon>Actinomycetota</taxon>
        <taxon>Actinomycetes</taxon>
        <taxon>Propionibacteriales</taxon>
        <taxon>Nocardioidaceae</taxon>
        <taxon>Nocardioides</taxon>
    </lineage>
</organism>
<dbReference type="InterPro" id="IPR023393">
    <property type="entry name" value="START-like_dom_sf"/>
</dbReference>
<dbReference type="Pfam" id="PF18313">
    <property type="entry name" value="TLP1_add_C"/>
    <property type="match status" value="1"/>
</dbReference>
<dbReference type="CDD" id="cd07812">
    <property type="entry name" value="SRPBCC"/>
    <property type="match status" value="1"/>
</dbReference>
<dbReference type="Pfam" id="PF00378">
    <property type="entry name" value="ECH_1"/>
    <property type="match status" value="1"/>
</dbReference>
<dbReference type="PANTHER" id="PTHR43802:SF1">
    <property type="entry name" value="IP11341P-RELATED"/>
    <property type="match status" value="1"/>
</dbReference>
<dbReference type="Proteomes" id="UP001183648">
    <property type="component" value="Unassembled WGS sequence"/>
</dbReference>
<evidence type="ECO:0000259" key="3">
    <source>
        <dbReference type="Pfam" id="PF18313"/>
    </source>
</evidence>
<comment type="caution">
    <text evidence="4">The sequence shown here is derived from an EMBL/GenBank/DDBJ whole genome shotgun (WGS) entry which is preliminary data.</text>
</comment>
<protein>
    <submittedName>
        <fullName evidence="4">Acetyl-CoA C-acetyltransferase</fullName>
        <ecNumber evidence="4">2.3.1.9</ecNumber>
    </submittedName>
</protein>
<dbReference type="InterPro" id="IPR029045">
    <property type="entry name" value="ClpP/crotonase-like_dom_sf"/>
</dbReference>
<dbReference type="EC" id="2.3.1.9" evidence="4"/>
<dbReference type="PROSITE" id="PS00166">
    <property type="entry name" value="ENOYL_COA_HYDRATASE"/>
    <property type="match status" value="1"/>
</dbReference>
<keyword evidence="4" id="KW-0808">Transferase</keyword>
<comment type="similarity">
    <text evidence="1 2">Belongs to the enoyl-CoA hydratase/isomerase family.</text>
</comment>
<sequence>MADRPDPFARLVNTAKWLKDHPEVLIDAAKGLLPQRSTGPVAAAAEAAHEPPAGLADYSRTARAVREVPTDPARTHRTVTDLGRIGDWLALHQGWRGEAPTGAAEGVRFVQKVKLMGIPADVSWTVTESTEQRLGLGGTGPMGLVIGMWVSLLPAAGGTVVVVDAGVGGDPVSGPLGGSVVRSMQESLESSLEELARLLEEQAGDEGDDAPRFAALPVLHHASGRTIDGRTPVIVGVGQVVEREPSTDRLEDPAALAAHALQRAAEDAGVPALLAQADSVYAVASASWTYRDLGRAVADRLGVAPHRTVMSARFGGDAGQALVNEAAQAVVDGEAAVVLVCGAEAGATLSHAQKAGVDPGWPEQPADLAPDSVIGSDRDANTPAEVSAGLNLPVHTYALMEQALRGKLGTTPEEHTARITGLWSTFSEVAAGNPFAWQPEAQGAERLATADADNRMVSTPYPKLLCANLQVDLASGLVLTSASAAEAAGVPQDRWVFVHAGAAAYDEWFVSERGDLAASPAIRTIGDKALTHAGITVDDLGPVDLYSCFPAAVQIAATELGLPVGDPGRPLTVTGGLTFAGGPGNNYGGHGIASIVPLLRADPTAYGLTTSLGWFATKHALGIYSATPPARRFCSLHPVLEPTPKRPAPESYDGPAVVESYTVDVDRSGDPRATILSLLTPAGARVLVRSEQPEVARAALGEDLLGWTVQVAGQEVSFTDRSRSDLPAPPPMPVLLDRRGGVAVITLNRPERRNAIDLATAELLEQVVDLVESDDEIRVAILTGAGGTFSAGMDLKAAAQGSFAMTERGGPLGIAARRVEKPLIAAVEGHALAGGCELALVSHLIIASREAQFGIPEPKRGLVAAAGGVMRLTQRLPRNVAMELALTGNPMPATRMAELGLVNRLAEPGEVLDAALELAAEIVANAPLSVAMSKRIVEESPDWSTEEEFDRQSDLAGVALVSEDAVEGVAAFAEKREPVWKGR</sequence>
<dbReference type="InterPro" id="IPR014748">
    <property type="entry name" value="Enoyl-CoA_hydra_C"/>
</dbReference>
<evidence type="ECO:0000313" key="5">
    <source>
        <dbReference type="Proteomes" id="UP001183648"/>
    </source>
</evidence>
<proteinExistence type="inferred from homology"/>
<name>A0ABU2BZ01_9ACTN</name>
<evidence type="ECO:0000256" key="2">
    <source>
        <dbReference type="RuleBase" id="RU003707"/>
    </source>
</evidence>
<dbReference type="InterPro" id="IPR016039">
    <property type="entry name" value="Thiolase-like"/>
</dbReference>
<keyword evidence="4" id="KW-0012">Acyltransferase</keyword>
<evidence type="ECO:0000256" key="1">
    <source>
        <dbReference type="ARBA" id="ARBA00005254"/>
    </source>
</evidence>
<feature type="domain" description="Thiolase-like protein type 1 additional C-terminal" evidence="3">
    <location>
        <begin position="639"/>
        <end position="712"/>
    </location>
</feature>
<dbReference type="NCBIfam" id="NF006100">
    <property type="entry name" value="PRK08252.1"/>
    <property type="match status" value="1"/>
</dbReference>
<keyword evidence="5" id="KW-1185">Reference proteome</keyword>
<accession>A0ABU2BZ01</accession>
<dbReference type="InterPro" id="IPR019587">
    <property type="entry name" value="Polyketide_cyclase/dehydratase"/>
</dbReference>
<dbReference type="InterPro" id="IPR018376">
    <property type="entry name" value="Enoyl-CoA_hyd/isom_CS"/>
</dbReference>
<dbReference type="Gene3D" id="3.30.530.20">
    <property type="match status" value="1"/>
</dbReference>
<dbReference type="InterPro" id="IPR040771">
    <property type="entry name" value="TLP1_add_C"/>
</dbReference>
<evidence type="ECO:0000313" key="4">
    <source>
        <dbReference type="EMBL" id="MDR7363626.1"/>
    </source>
</evidence>
<dbReference type="Gene3D" id="2.40.50.840">
    <property type="match status" value="1"/>
</dbReference>
<reference evidence="4 5" key="1">
    <citation type="submission" date="2023-07" db="EMBL/GenBank/DDBJ databases">
        <title>Sequencing the genomes of 1000 actinobacteria strains.</title>
        <authorList>
            <person name="Klenk H.-P."/>
        </authorList>
    </citation>
    <scope>NUCLEOTIDE SEQUENCE [LARGE SCALE GENOMIC DNA]</scope>
    <source>
        <strain evidence="4 5">DSM 19426</strain>
    </source>
</reference>
<dbReference type="SUPFAM" id="SSF55961">
    <property type="entry name" value="Bet v1-like"/>
    <property type="match status" value="1"/>
</dbReference>
<dbReference type="GO" id="GO:0003985">
    <property type="term" value="F:acetyl-CoA C-acetyltransferase activity"/>
    <property type="evidence" value="ECO:0007669"/>
    <property type="project" value="UniProtKB-EC"/>
</dbReference>
<dbReference type="SUPFAM" id="SSF53901">
    <property type="entry name" value="Thiolase-like"/>
    <property type="match status" value="2"/>
</dbReference>
<dbReference type="RefSeq" id="WP_310304238.1">
    <property type="nucleotide sequence ID" value="NZ_BAAAPS010000003.1"/>
</dbReference>
<dbReference type="Gene3D" id="3.40.47.10">
    <property type="match status" value="1"/>
</dbReference>
<gene>
    <name evidence="4" type="ORF">J2S63_003179</name>
</gene>
<dbReference type="Gene3D" id="1.10.12.10">
    <property type="entry name" value="Lyase 2-enoyl-coa Hydratase, Chain A, domain 2"/>
    <property type="match status" value="1"/>
</dbReference>